<feature type="domain" description="Glycosyltransferase 2-like" evidence="2">
    <location>
        <begin position="7"/>
        <end position="118"/>
    </location>
</feature>
<keyword evidence="1" id="KW-0812">Transmembrane</keyword>
<evidence type="ECO:0000313" key="4">
    <source>
        <dbReference type="Proteomes" id="UP000033116"/>
    </source>
</evidence>
<dbReference type="CDD" id="cd02525">
    <property type="entry name" value="Succinoglycan_BP_ExoA"/>
    <property type="match status" value="1"/>
</dbReference>
<dbReference type="PANTHER" id="PTHR43685">
    <property type="entry name" value="GLYCOSYLTRANSFERASE"/>
    <property type="match status" value="1"/>
</dbReference>
<dbReference type="InterPro" id="IPR029044">
    <property type="entry name" value="Nucleotide-diphossugar_trans"/>
</dbReference>
<gene>
    <name evidence="3" type="ORF">MSMAP_0171</name>
</gene>
<dbReference type="Pfam" id="PF00535">
    <property type="entry name" value="Glycos_transf_2"/>
    <property type="match status" value="1"/>
</dbReference>
<proteinExistence type="predicted"/>
<dbReference type="RefSeq" id="WP_011033088.1">
    <property type="nucleotide sequence ID" value="NZ_CP009511.1"/>
</dbReference>
<feature type="transmembrane region" description="Helical" evidence="1">
    <location>
        <begin position="244"/>
        <end position="264"/>
    </location>
</feature>
<evidence type="ECO:0000313" key="3">
    <source>
        <dbReference type="EMBL" id="AKB60156.1"/>
    </source>
</evidence>
<dbReference type="EMBL" id="CP009511">
    <property type="protein sequence ID" value="AKB60156.1"/>
    <property type="molecule type" value="Genomic_DNA"/>
</dbReference>
<dbReference type="GO" id="GO:0016740">
    <property type="term" value="F:transferase activity"/>
    <property type="evidence" value="ECO:0007669"/>
    <property type="project" value="UniProtKB-KW"/>
</dbReference>
<sequence length="339" mass="38352">MECPFVSVVVGIRNEERYIEECIESLLRLDYPQDSYEIIIVDGMSTDRTRELVQKYPVRLLLNERKNVAAARNLGVQNSMGDFVAFTDGDCKADPLWLKTLVTEMKNAPEDVVCVGGPNLIFDTDPVFGRVVGHAQETFLGSGGSAQSKNSLKKHYVSSLPNCNAMYKKNTIIEAGYFDERFVVGQDGDLNYRINKKGYKFLYIPEAIVLHHRRGTLKSFSVRMFKYGMWMGELFKKHGELVRWYAILPSVAILFSVFSLIISPVYTTPIIVLLLMGFLYLILVFIASIQVIFKMKSKYGLYALVVIPVQHITYGMGFLYSFANSLYKSKGVSSSIVQN</sequence>
<dbReference type="Gene3D" id="3.90.550.10">
    <property type="entry name" value="Spore Coat Polysaccharide Biosynthesis Protein SpsA, Chain A"/>
    <property type="match status" value="1"/>
</dbReference>
<reference evidence="3 4" key="1">
    <citation type="submission" date="2014-07" db="EMBL/GenBank/DDBJ databases">
        <title>Methanogenic archaea and the global carbon cycle.</title>
        <authorList>
            <person name="Henriksen J.R."/>
            <person name="Luke J."/>
            <person name="Reinhart S."/>
            <person name="Benedict M.N."/>
            <person name="Youngblut N.D."/>
            <person name="Metcalf M.E."/>
            <person name="Whitaker R.J."/>
            <person name="Metcalf W.W."/>
        </authorList>
    </citation>
    <scope>NUCLEOTIDE SEQUENCE [LARGE SCALE GENOMIC DNA]</scope>
    <source>
        <strain evidence="3 4">SarPi</strain>
    </source>
</reference>
<protein>
    <submittedName>
        <fullName evidence="3">Glycosyl transferase, family 2</fullName>
    </submittedName>
</protein>
<keyword evidence="1" id="KW-1133">Transmembrane helix</keyword>
<keyword evidence="3" id="KW-0808">Transferase</keyword>
<evidence type="ECO:0000256" key="1">
    <source>
        <dbReference type="SAM" id="Phobius"/>
    </source>
</evidence>
<accession>A0A0E3LRK0</accession>
<dbReference type="PATRIC" id="fig|1434115.4.peg.201"/>
<dbReference type="AlphaFoldDB" id="A0A0E3LRK0"/>
<evidence type="ECO:0000259" key="2">
    <source>
        <dbReference type="Pfam" id="PF00535"/>
    </source>
</evidence>
<keyword evidence="1" id="KW-0472">Membrane</keyword>
<dbReference type="SUPFAM" id="SSF53448">
    <property type="entry name" value="Nucleotide-diphospho-sugar transferases"/>
    <property type="match status" value="1"/>
</dbReference>
<dbReference type="Proteomes" id="UP000033116">
    <property type="component" value="Chromosome"/>
</dbReference>
<dbReference type="InterPro" id="IPR050834">
    <property type="entry name" value="Glycosyltransf_2"/>
</dbReference>
<dbReference type="PANTHER" id="PTHR43685:SF2">
    <property type="entry name" value="GLYCOSYLTRANSFERASE 2-LIKE DOMAIN-CONTAINING PROTEIN"/>
    <property type="match status" value="1"/>
</dbReference>
<dbReference type="GeneID" id="24863268"/>
<dbReference type="InterPro" id="IPR001173">
    <property type="entry name" value="Glyco_trans_2-like"/>
</dbReference>
<name>A0A0E3LRK0_METMZ</name>
<feature type="transmembrane region" description="Helical" evidence="1">
    <location>
        <begin position="270"/>
        <end position="293"/>
    </location>
</feature>
<dbReference type="HOGENOM" id="CLU_025996_19_0_2"/>
<organism evidence="3 4">
    <name type="scientific">Methanosarcina mazei SarPi</name>
    <dbReference type="NCBI Taxonomy" id="1434115"/>
    <lineage>
        <taxon>Archaea</taxon>
        <taxon>Methanobacteriati</taxon>
        <taxon>Methanobacteriota</taxon>
        <taxon>Stenosarchaea group</taxon>
        <taxon>Methanomicrobia</taxon>
        <taxon>Methanosarcinales</taxon>
        <taxon>Methanosarcinaceae</taxon>
        <taxon>Methanosarcina</taxon>
    </lineage>
</organism>
<feature type="transmembrane region" description="Helical" evidence="1">
    <location>
        <begin position="300"/>
        <end position="323"/>
    </location>
</feature>